<feature type="transmembrane region" description="Helical" evidence="2">
    <location>
        <begin position="201"/>
        <end position="223"/>
    </location>
</feature>
<gene>
    <name evidence="4" type="ORF">NW762_010016</name>
</gene>
<proteinExistence type="predicted"/>
<feature type="signal peptide" evidence="3">
    <location>
        <begin position="1"/>
        <end position="18"/>
    </location>
</feature>
<keyword evidence="2" id="KW-0472">Membrane</keyword>
<reference evidence="4" key="1">
    <citation type="submission" date="2022-09" db="EMBL/GenBank/DDBJ databases">
        <title>Fusarium specimens isolated from Avocado Roots.</title>
        <authorList>
            <person name="Stajich J."/>
            <person name="Roper C."/>
            <person name="Heimlech-Rivalta G."/>
        </authorList>
    </citation>
    <scope>NUCLEOTIDE SEQUENCE</scope>
    <source>
        <strain evidence="4">CF00136</strain>
    </source>
</reference>
<dbReference type="AlphaFoldDB" id="A0A9W8RWF7"/>
<keyword evidence="3" id="KW-0732">Signal</keyword>
<evidence type="ECO:0000313" key="5">
    <source>
        <dbReference type="Proteomes" id="UP001152049"/>
    </source>
</evidence>
<protein>
    <recommendedName>
        <fullName evidence="6">Mid2 domain-containing protein</fullName>
    </recommendedName>
</protein>
<dbReference type="Proteomes" id="UP001152049">
    <property type="component" value="Unassembled WGS sequence"/>
</dbReference>
<evidence type="ECO:0008006" key="6">
    <source>
        <dbReference type="Google" id="ProtNLM"/>
    </source>
</evidence>
<organism evidence="4 5">
    <name type="scientific">Fusarium torreyae</name>
    <dbReference type="NCBI Taxonomy" id="1237075"/>
    <lineage>
        <taxon>Eukaryota</taxon>
        <taxon>Fungi</taxon>
        <taxon>Dikarya</taxon>
        <taxon>Ascomycota</taxon>
        <taxon>Pezizomycotina</taxon>
        <taxon>Sordariomycetes</taxon>
        <taxon>Hypocreomycetidae</taxon>
        <taxon>Hypocreales</taxon>
        <taxon>Nectriaceae</taxon>
        <taxon>Fusarium</taxon>
    </lineage>
</organism>
<keyword evidence="2" id="KW-1133">Transmembrane helix</keyword>
<feature type="region of interest" description="Disordered" evidence="1">
    <location>
        <begin position="318"/>
        <end position="340"/>
    </location>
</feature>
<evidence type="ECO:0000256" key="2">
    <source>
        <dbReference type="SAM" id="Phobius"/>
    </source>
</evidence>
<name>A0A9W8RWF7_9HYPO</name>
<evidence type="ECO:0000256" key="3">
    <source>
        <dbReference type="SAM" id="SignalP"/>
    </source>
</evidence>
<comment type="caution">
    <text evidence="4">The sequence shown here is derived from an EMBL/GenBank/DDBJ whole genome shotgun (WGS) entry which is preliminary data.</text>
</comment>
<keyword evidence="5" id="KW-1185">Reference proteome</keyword>
<accession>A0A9W8RWF7</accession>
<sequence>MLFSKFLILAAAVVPALAVRSSCDTSAESETTSLERHDYIECKAHSITSSIDVEINAQALKIPPANDVEQNLDHVHLKPSQVDLVTSFVRPHLVSTSTKDSDDDESSSEANVVTKTLSITSISITLTKPLVGWSTLPGPEKGSTLPWFTDSMNTLETTTVKETTSMAAAEETADETTSSTTAEVTESPIPAKKKALYGGQIAGIVIGTLAVAAVLLCLGCFALKSRRQDARRRMITIKDIRVIGRPHPDPTTRGSQSYFDISNDSRELVVFPAWLSGSRVFTSRILEWGLRLRQEQEQGEAPPEEPIDNTINEIVDAYGSSVYSQESEPPRQRGNPGGWI</sequence>
<evidence type="ECO:0000313" key="4">
    <source>
        <dbReference type="EMBL" id="KAJ4254418.1"/>
    </source>
</evidence>
<dbReference type="OrthoDB" id="10466963at2759"/>
<feature type="chain" id="PRO_5040964921" description="Mid2 domain-containing protein" evidence="3">
    <location>
        <begin position="19"/>
        <end position="340"/>
    </location>
</feature>
<dbReference type="EMBL" id="JAOQAZ010000022">
    <property type="protein sequence ID" value="KAJ4254418.1"/>
    <property type="molecule type" value="Genomic_DNA"/>
</dbReference>
<keyword evidence="2" id="KW-0812">Transmembrane</keyword>
<evidence type="ECO:0000256" key="1">
    <source>
        <dbReference type="SAM" id="MobiDB-lite"/>
    </source>
</evidence>